<dbReference type="EMBL" id="CP002025">
    <property type="protein sequence ID" value="ADK30959.1"/>
    <property type="molecule type" value="Genomic_DNA"/>
</dbReference>
<evidence type="ECO:0000256" key="5">
    <source>
        <dbReference type="ARBA" id="ARBA00022898"/>
    </source>
</evidence>
<dbReference type="STRING" id="759914.BP951000_0967"/>
<evidence type="ECO:0000256" key="2">
    <source>
        <dbReference type="ARBA" id="ARBA00007441"/>
    </source>
</evidence>
<dbReference type="GO" id="GO:0030170">
    <property type="term" value="F:pyridoxal phosphate binding"/>
    <property type="evidence" value="ECO:0007669"/>
    <property type="project" value="InterPro"/>
</dbReference>
<dbReference type="InterPro" id="IPR050596">
    <property type="entry name" value="AspAT/PAT-like"/>
</dbReference>
<dbReference type="KEGG" id="bpo:BP951000_0967"/>
<proteinExistence type="inferred from homology"/>
<dbReference type="Gene3D" id="3.40.640.10">
    <property type="entry name" value="Type I PLP-dependent aspartate aminotransferase-like (Major domain)"/>
    <property type="match status" value="1"/>
</dbReference>
<keyword evidence="3 6" id="KW-0032">Aminotransferase</keyword>
<dbReference type="SUPFAM" id="SSF53383">
    <property type="entry name" value="PLP-dependent transferases"/>
    <property type="match status" value="1"/>
</dbReference>
<evidence type="ECO:0000259" key="7">
    <source>
        <dbReference type="Pfam" id="PF00155"/>
    </source>
</evidence>
<dbReference type="GO" id="GO:0008483">
    <property type="term" value="F:transaminase activity"/>
    <property type="evidence" value="ECO:0007669"/>
    <property type="project" value="UniProtKB-KW"/>
</dbReference>
<evidence type="ECO:0000256" key="1">
    <source>
        <dbReference type="ARBA" id="ARBA00001933"/>
    </source>
</evidence>
<dbReference type="PANTHER" id="PTHR46383">
    <property type="entry name" value="ASPARTATE AMINOTRANSFERASE"/>
    <property type="match status" value="1"/>
</dbReference>
<evidence type="ECO:0000256" key="4">
    <source>
        <dbReference type="ARBA" id="ARBA00022679"/>
    </source>
</evidence>
<gene>
    <name evidence="8" type="primary">patA</name>
    <name evidence="8" type="ordered locus">BP951000_0967</name>
</gene>
<dbReference type="InterPro" id="IPR015422">
    <property type="entry name" value="PyrdxlP-dep_Trfase_small"/>
</dbReference>
<dbReference type="FunCoup" id="D8ICT6">
    <property type="interactions" value="361"/>
</dbReference>
<dbReference type="Proteomes" id="UP000000332">
    <property type="component" value="Chromosome"/>
</dbReference>
<dbReference type="InterPro" id="IPR004839">
    <property type="entry name" value="Aminotransferase_I/II_large"/>
</dbReference>
<evidence type="ECO:0000256" key="3">
    <source>
        <dbReference type="ARBA" id="ARBA00022576"/>
    </source>
</evidence>
<dbReference type="InterPro" id="IPR004838">
    <property type="entry name" value="NHTrfase_class1_PyrdxlP-BS"/>
</dbReference>
<keyword evidence="5" id="KW-0663">Pyridoxal phosphate</keyword>
<comment type="cofactor">
    <cofactor evidence="1 6">
        <name>pyridoxal 5'-phosphate</name>
        <dbReference type="ChEBI" id="CHEBI:597326"/>
    </cofactor>
</comment>
<dbReference type="InterPro" id="IPR015421">
    <property type="entry name" value="PyrdxlP-dep_Trfase_major"/>
</dbReference>
<dbReference type="HOGENOM" id="CLU_017584_4_3_12"/>
<sequence>METTKMQLNKNILEVPYSLIRELTEKAQKKQDSIMLTIGEPDLQPPKELIDYGCEYAKTHALPYTQSGGSEHLRDLVAKHYNKYYGSNVNANNITMHIGSMEGISSVFRTILNIDDEVIIPTPFFSPYEQAVKLSYGKVVFLDTREDNLVLKPEKIEKVITNKTKAILFSNPGNPSGYMLKKEEVDELVKYFEKKDIFVIADEIYSAISFYPFTSFASYPSIKDKVIILNGFSKSHSMTGWRIGYSITPEDVRKYLVNASFNNVGSMVSLSCAIAEYALEKYPIIESYRDIYKERAFTMSKELTDLGFDVIEPRGAFYLFVGYSKFSKEPSLDFSMRLLDETGVAVVPGIAFGSENYFRIALTQEIPILKEAVKRIKDFLNK</sequence>
<dbReference type="Gene3D" id="3.90.1150.10">
    <property type="entry name" value="Aspartate Aminotransferase, domain 1"/>
    <property type="match status" value="1"/>
</dbReference>
<dbReference type="Pfam" id="PF00155">
    <property type="entry name" value="Aminotran_1_2"/>
    <property type="match status" value="1"/>
</dbReference>
<accession>D8ICT6</accession>
<reference evidence="8 9" key="1">
    <citation type="journal article" date="2010" name="PLoS ONE">
        <title>The complete genome sequence of the pathogenic intestinal spirochete Brachyspira pilosicoli and comparison with other Brachyspira genomes.</title>
        <authorList>
            <person name="Wanchanthuek P."/>
            <person name="Bellgard M.I."/>
            <person name="La T."/>
            <person name="Ryan K."/>
            <person name="Moolhuijzen P."/>
            <person name="Chapman B."/>
            <person name="Black M."/>
            <person name="Schibeci D."/>
            <person name="Hunter A."/>
            <person name="Barrero R."/>
            <person name="Phillips N.D."/>
            <person name="Hampson D.J."/>
        </authorList>
    </citation>
    <scope>NUCLEOTIDE SEQUENCE [LARGE SCALE GENOMIC DNA]</scope>
    <source>
        <strain evidence="9">ATCC BAA-1826 / 95/1000</strain>
    </source>
</reference>
<feature type="domain" description="Aminotransferase class I/classII large" evidence="7">
    <location>
        <begin position="33"/>
        <end position="376"/>
    </location>
</feature>
<keyword evidence="4 6" id="KW-0808">Transferase</keyword>
<dbReference type="CDD" id="cd00609">
    <property type="entry name" value="AAT_like"/>
    <property type="match status" value="1"/>
</dbReference>
<dbReference type="PROSITE" id="PS00105">
    <property type="entry name" value="AA_TRANSFER_CLASS_1"/>
    <property type="match status" value="1"/>
</dbReference>
<evidence type="ECO:0000256" key="6">
    <source>
        <dbReference type="RuleBase" id="RU000481"/>
    </source>
</evidence>
<dbReference type="GO" id="GO:0006520">
    <property type="term" value="P:amino acid metabolic process"/>
    <property type="evidence" value="ECO:0007669"/>
    <property type="project" value="InterPro"/>
</dbReference>
<comment type="similarity">
    <text evidence="2 6">Belongs to the class-I pyridoxal-phosphate-dependent aminotransferase family.</text>
</comment>
<protein>
    <recommendedName>
        <fullName evidence="6">Aminotransferase</fullName>
        <ecNumber evidence="6">2.6.1.-</ecNumber>
    </recommendedName>
</protein>
<dbReference type="InParanoid" id="D8ICT6"/>
<evidence type="ECO:0000313" key="8">
    <source>
        <dbReference type="EMBL" id="ADK30959.1"/>
    </source>
</evidence>
<name>D8ICT6_BRAP9</name>
<dbReference type="AlphaFoldDB" id="D8ICT6"/>
<keyword evidence="9" id="KW-1185">Reference proteome</keyword>
<dbReference type="EC" id="2.6.1.-" evidence="6"/>
<dbReference type="InterPro" id="IPR015424">
    <property type="entry name" value="PyrdxlP-dep_Trfase"/>
</dbReference>
<dbReference type="eggNOG" id="COG0436">
    <property type="taxonomic scope" value="Bacteria"/>
</dbReference>
<organism evidence="8 9">
    <name type="scientific">Brachyspira pilosicoli (strain ATCC BAA-1826 / 95/1000)</name>
    <dbReference type="NCBI Taxonomy" id="759914"/>
    <lineage>
        <taxon>Bacteria</taxon>
        <taxon>Pseudomonadati</taxon>
        <taxon>Spirochaetota</taxon>
        <taxon>Spirochaetia</taxon>
        <taxon>Brachyspirales</taxon>
        <taxon>Brachyspiraceae</taxon>
        <taxon>Brachyspira</taxon>
    </lineage>
</organism>
<evidence type="ECO:0000313" key="9">
    <source>
        <dbReference type="Proteomes" id="UP000000332"/>
    </source>
</evidence>